<keyword evidence="7" id="KW-0653">Protein transport</keyword>
<dbReference type="InterPro" id="IPR006260">
    <property type="entry name" value="TonB/TolA_C"/>
</dbReference>
<dbReference type="InterPro" id="IPR051045">
    <property type="entry name" value="TonB-dependent_transducer"/>
</dbReference>
<keyword evidence="10" id="KW-0732">Signal</keyword>
<evidence type="ECO:0000256" key="7">
    <source>
        <dbReference type="ARBA" id="ARBA00022927"/>
    </source>
</evidence>
<evidence type="ECO:0000256" key="3">
    <source>
        <dbReference type="ARBA" id="ARBA00022448"/>
    </source>
</evidence>
<keyword evidence="5" id="KW-0997">Cell inner membrane</keyword>
<dbReference type="InterPro" id="IPR037682">
    <property type="entry name" value="TonB_C"/>
</dbReference>
<proteinExistence type="inferred from homology"/>
<name>A0ABS8A9M6_9BACT</name>
<sequence>MRLPLLLASLVLCGVSQQALAQAPEAKPLAVVQRTTIYFDANGGILPSEAGAHHREEITFRDSVSGTVRIFFPSGKIRRIIPYAHIQQGIQHGVETNWLETGQMQAREEYVAGKLHGERLVYYPSGTLKRRETYVKGFRTAGELFGPDGQPRTFAEAQAAPVYPGGQPALAKDLYGKMRYPVSALRNRKEGTVLVAFTVAKSGVVQNAHVLKSDSELLNETAVASVMKLKPFQPGMEDGEPVETEFTFPIVFKISYYSRNPDALEALSQSLQGPYQQIIMRPAPSSPNFGPGPARR</sequence>
<evidence type="ECO:0000313" key="13">
    <source>
        <dbReference type="Proteomes" id="UP001165297"/>
    </source>
</evidence>
<evidence type="ECO:0000256" key="5">
    <source>
        <dbReference type="ARBA" id="ARBA00022519"/>
    </source>
</evidence>
<dbReference type="SUPFAM" id="SSF82185">
    <property type="entry name" value="Histone H3 K4-specific methyltransferase SET7/9 N-terminal domain"/>
    <property type="match status" value="1"/>
</dbReference>
<dbReference type="SUPFAM" id="SSF74653">
    <property type="entry name" value="TolA/TonB C-terminal domain"/>
    <property type="match status" value="1"/>
</dbReference>
<feature type="chain" id="PRO_5046701293" evidence="10">
    <location>
        <begin position="22"/>
        <end position="296"/>
    </location>
</feature>
<organism evidence="12 13">
    <name type="scientific">Hymenobacter nitidus</name>
    <dbReference type="NCBI Taxonomy" id="2880929"/>
    <lineage>
        <taxon>Bacteria</taxon>
        <taxon>Pseudomonadati</taxon>
        <taxon>Bacteroidota</taxon>
        <taxon>Cytophagia</taxon>
        <taxon>Cytophagales</taxon>
        <taxon>Hymenobacteraceae</taxon>
        <taxon>Hymenobacter</taxon>
    </lineage>
</organism>
<keyword evidence="9" id="KW-0472">Membrane</keyword>
<dbReference type="Proteomes" id="UP001165297">
    <property type="component" value="Unassembled WGS sequence"/>
</dbReference>
<evidence type="ECO:0000256" key="10">
    <source>
        <dbReference type="SAM" id="SignalP"/>
    </source>
</evidence>
<evidence type="ECO:0000259" key="11">
    <source>
        <dbReference type="PROSITE" id="PS52015"/>
    </source>
</evidence>
<dbReference type="EMBL" id="JAJADQ010000002">
    <property type="protein sequence ID" value="MCB2377098.1"/>
    <property type="molecule type" value="Genomic_DNA"/>
</dbReference>
<dbReference type="Pfam" id="PF07661">
    <property type="entry name" value="MORN_2"/>
    <property type="match status" value="2"/>
</dbReference>
<keyword evidence="3" id="KW-0813">Transport</keyword>
<dbReference type="PANTHER" id="PTHR33446">
    <property type="entry name" value="PROTEIN TONB-RELATED"/>
    <property type="match status" value="1"/>
</dbReference>
<keyword evidence="4" id="KW-1003">Cell membrane</keyword>
<reference evidence="12" key="1">
    <citation type="submission" date="2021-10" db="EMBL/GenBank/DDBJ databases">
        <authorList>
            <person name="Dean J.D."/>
            <person name="Kim M.K."/>
            <person name="Newey C.N."/>
            <person name="Stoker T.S."/>
            <person name="Thompson D.W."/>
            <person name="Grose J.H."/>
        </authorList>
    </citation>
    <scope>NUCLEOTIDE SEQUENCE</scope>
    <source>
        <strain evidence="12">BT635</strain>
    </source>
</reference>
<dbReference type="NCBIfam" id="TIGR01352">
    <property type="entry name" value="tonB_Cterm"/>
    <property type="match status" value="1"/>
</dbReference>
<feature type="domain" description="TonB C-terminal" evidence="11">
    <location>
        <begin position="165"/>
        <end position="261"/>
    </location>
</feature>
<comment type="subcellular location">
    <subcellularLocation>
        <location evidence="1">Cell inner membrane</location>
        <topology evidence="1">Single-pass membrane protein</topology>
        <orientation evidence="1">Periplasmic side</orientation>
    </subcellularLocation>
</comment>
<accession>A0ABS8A9M6</accession>
<gene>
    <name evidence="12" type="ORF">LGH70_05865</name>
</gene>
<feature type="signal peptide" evidence="10">
    <location>
        <begin position="1"/>
        <end position="21"/>
    </location>
</feature>
<comment type="similarity">
    <text evidence="2">Belongs to the TonB family.</text>
</comment>
<evidence type="ECO:0000256" key="9">
    <source>
        <dbReference type="ARBA" id="ARBA00023136"/>
    </source>
</evidence>
<dbReference type="Gene3D" id="3.30.1150.10">
    <property type="match status" value="1"/>
</dbReference>
<protein>
    <submittedName>
        <fullName evidence="12">TonB family protein</fullName>
    </submittedName>
</protein>
<keyword evidence="13" id="KW-1185">Reference proteome</keyword>
<dbReference type="InterPro" id="IPR011652">
    <property type="entry name" value="MORN_2"/>
</dbReference>
<dbReference type="PANTHER" id="PTHR33446:SF2">
    <property type="entry name" value="PROTEIN TONB"/>
    <property type="match status" value="1"/>
</dbReference>
<evidence type="ECO:0000256" key="2">
    <source>
        <dbReference type="ARBA" id="ARBA00006555"/>
    </source>
</evidence>
<comment type="caution">
    <text evidence="12">The sequence shown here is derived from an EMBL/GenBank/DDBJ whole genome shotgun (WGS) entry which is preliminary data.</text>
</comment>
<evidence type="ECO:0000256" key="6">
    <source>
        <dbReference type="ARBA" id="ARBA00022692"/>
    </source>
</evidence>
<keyword evidence="8" id="KW-1133">Transmembrane helix</keyword>
<dbReference type="Gene3D" id="2.20.110.10">
    <property type="entry name" value="Histone H3 K4-specific methyltransferase SET7/9 N-terminal domain"/>
    <property type="match status" value="1"/>
</dbReference>
<dbReference type="RefSeq" id="WP_226183591.1">
    <property type="nucleotide sequence ID" value="NZ_JAJADQ010000002.1"/>
</dbReference>
<evidence type="ECO:0000256" key="8">
    <source>
        <dbReference type="ARBA" id="ARBA00022989"/>
    </source>
</evidence>
<dbReference type="PROSITE" id="PS52015">
    <property type="entry name" value="TONB_CTD"/>
    <property type="match status" value="1"/>
</dbReference>
<evidence type="ECO:0000313" key="12">
    <source>
        <dbReference type="EMBL" id="MCB2377098.1"/>
    </source>
</evidence>
<keyword evidence="6" id="KW-0812">Transmembrane</keyword>
<evidence type="ECO:0000256" key="4">
    <source>
        <dbReference type="ARBA" id="ARBA00022475"/>
    </source>
</evidence>
<dbReference type="Pfam" id="PF03544">
    <property type="entry name" value="TonB_C"/>
    <property type="match status" value="1"/>
</dbReference>
<evidence type="ECO:0000256" key="1">
    <source>
        <dbReference type="ARBA" id="ARBA00004383"/>
    </source>
</evidence>